<dbReference type="InterPro" id="IPR017900">
    <property type="entry name" value="4Fe4S_Fe_S_CS"/>
</dbReference>
<dbReference type="Proteomes" id="UP000809243">
    <property type="component" value="Unassembled WGS sequence"/>
</dbReference>
<dbReference type="AlphaFoldDB" id="A0A938YY59"/>
<evidence type="ECO:0000256" key="1">
    <source>
        <dbReference type="ARBA" id="ARBA00022741"/>
    </source>
</evidence>
<dbReference type="InterPro" id="IPR013283">
    <property type="entry name" value="RLI1"/>
</dbReference>
<dbReference type="SUPFAM" id="SSF52540">
    <property type="entry name" value="P-loop containing nucleoside triphosphate hydrolases"/>
    <property type="match status" value="2"/>
</dbReference>
<dbReference type="InterPro" id="IPR003439">
    <property type="entry name" value="ABC_transporter-like_ATP-bd"/>
</dbReference>
<keyword evidence="2" id="KW-0067">ATP-binding</keyword>
<dbReference type="EMBL" id="JAFGDB010000058">
    <property type="protein sequence ID" value="MBN2067498.1"/>
    <property type="molecule type" value="Genomic_DNA"/>
</dbReference>
<dbReference type="InterPro" id="IPR017871">
    <property type="entry name" value="ABC_transporter-like_CS"/>
</dbReference>
<accession>A0A938YY59</accession>
<dbReference type="Gene3D" id="3.40.50.300">
    <property type="entry name" value="P-loop containing nucleotide triphosphate hydrolases"/>
    <property type="match status" value="2"/>
</dbReference>
<evidence type="ECO:0000313" key="6">
    <source>
        <dbReference type="Proteomes" id="UP000809243"/>
    </source>
</evidence>
<dbReference type="InterPro" id="IPR007209">
    <property type="entry name" value="RNaseL-inhib-like_metal-bd_dom"/>
</dbReference>
<dbReference type="GO" id="GO:0016887">
    <property type="term" value="F:ATP hydrolysis activity"/>
    <property type="evidence" value="ECO:0007669"/>
    <property type="project" value="InterPro"/>
</dbReference>
<dbReference type="InterPro" id="IPR027417">
    <property type="entry name" value="P-loop_NTPase"/>
</dbReference>
<dbReference type="Pfam" id="PF00037">
    <property type="entry name" value="Fer4"/>
    <property type="match status" value="1"/>
</dbReference>
<feature type="domain" description="4Fe-4S ferredoxin-type" evidence="4">
    <location>
        <begin position="47"/>
        <end position="76"/>
    </location>
</feature>
<feature type="domain" description="ABC transporter" evidence="3">
    <location>
        <begin position="71"/>
        <end position="315"/>
    </location>
</feature>
<feature type="domain" description="4Fe-4S ferredoxin-type" evidence="4">
    <location>
        <begin position="8"/>
        <end position="34"/>
    </location>
</feature>
<evidence type="ECO:0000313" key="5">
    <source>
        <dbReference type="EMBL" id="MBN2067498.1"/>
    </source>
</evidence>
<keyword evidence="1" id="KW-0547">Nucleotide-binding</keyword>
<organism evidence="5 6">
    <name type="scientific">Candidatus Iainarchaeum sp</name>
    <dbReference type="NCBI Taxonomy" id="3101447"/>
    <lineage>
        <taxon>Archaea</taxon>
        <taxon>Candidatus Iainarchaeota</taxon>
        <taxon>Candidatus Iainarchaeia</taxon>
        <taxon>Candidatus Iainarchaeales</taxon>
        <taxon>Candidatus Iainarchaeaceae</taxon>
        <taxon>Candidatus Iainarchaeum</taxon>
    </lineage>
</organism>
<evidence type="ECO:0000256" key="2">
    <source>
        <dbReference type="ARBA" id="ARBA00022840"/>
    </source>
</evidence>
<dbReference type="PROSITE" id="PS50893">
    <property type="entry name" value="ABC_TRANSPORTER_2"/>
    <property type="match status" value="2"/>
</dbReference>
<dbReference type="PROSITE" id="PS51379">
    <property type="entry name" value="4FE4S_FER_2"/>
    <property type="match status" value="2"/>
</dbReference>
<protein>
    <submittedName>
        <fullName evidence="5">Ribosome biogenesis/translation initiation ATPase RLI</fullName>
    </submittedName>
</protein>
<evidence type="ECO:0000259" key="4">
    <source>
        <dbReference type="PROSITE" id="PS51379"/>
    </source>
</evidence>
<dbReference type="Pfam" id="PF00005">
    <property type="entry name" value="ABC_tran"/>
    <property type="match status" value="2"/>
</dbReference>
<dbReference type="FunFam" id="3.40.50.300:FF:001546">
    <property type="entry name" value="RNase L inhibitor homolog"/>
    <property type="match status" value="1"/>
</dbReference>
<reference evidence="5" key="1">
    <citation type="submission" date="2021-01" db="EMBL/GenBank/DDBJ databases">
        <title>Active Sulfur Cycling in an Early Earth Analoge.</title>
        <authorList>
            <person name="Hahn C.R."/>
            <person name="Youssef N.H."/>
            <person name="Elshahed M."/>
        </authorList>
    </citation>
    <scope>NUCLEOTIDE SEQUENCE</scope>
    <source>
        <strain evidence="5">Zod_Metabat.1151</strain>
    </source>
</reference>
<dbReference type="PANTHER" id="PTHR19248">
    <property type="entry name" value="ATP-BINDING TRANSPORT PROTEIN-RELATED"/>
    <property type="match status" value="1"/>
</dbReference>
<sequence>MKQDIRQRIAVIDYDKCNPVKCGNWLCEKVCPVNRTGKECIVHEKGEKPSISEDLCIGCLICEKKCPFGAISIVNLSIDLKKPIHSFGSNLFRLHRLPLPRQENVVGLVGSNGIGKSTALKILSAELVPNFGEKQEEASWDKVIEFFRGREEQSFFEKIKQGRLKASVKPQAIDSLPQVAKGKVRDLLERVDEGKQLEKIAKQLEIGKVMEQKLSDLSGGELQKVAIAAASLKQADLYFFDEPSSYLDISQRMKVGAFIRKLAGKGKSVIVVEHDLILLDYLSDFVHLMYGKPAVFGIVSQVKTTREGINTYLEGYSRDENYRFRPYEIEFSERHARKSKQGSILVQWPEMGKKLGKFKLSAGKSSINRNEVIGILGPNATGKTTFVKMLAGEIKPDNCNVDLNLKVAYKQQYLTSKSNETVREMLEKDGADLGEPGVLNNVVRPLAIDVLMEKSLGTLSGGELQRAAIASTLLQKSDLILMDEPSAHLDVEQRLAVAKAIRNIVDVEGKSALIVDHDLLFMDYIADRLMVFSGRPAEAGKAEGPFQMEEGMNRLLKQLGITVRRDKNSKRPRVNKLDSVLDREQKEKEKYYYA</sequence>
<feature type="domain" description="ABC transporter" evidence="3">
    <location>
        <begin position="339"/>
        <end position="559"/>
    </location>
</feature>
<dbReference type="GO" id="GO:0005524">
    <property type="term" value="F:ATP binding"/>
    <property type="evidence" value="ECO:0007669"/>
    <property type="project" value="UniProtKB-KW"/>
</dbReference>
<name>A0A938YY59_9ARCH</name>
<dbReference type="GO" id="GO:0016491">
    <property type="term" value="F:oxidoreductase activity"/>
    <property type="evidence" value="ECO:0007669"/>
    <property type="project" value="UniProtKB-ARBA"/>
</dbReference>
<dbReference type="Pfam" id="PF04068">
    <property type="entry name" value="Fer4_RLI"/>
    <property type="match status" value="1"/>
</dbReference>
<comment type="caution">
    <text evidence="5">The sequence shown here is derived from an EMBL/GenBank/DDBJ whole genome shotgun (WGS) entry which is preliminary data.</text>
</comment>
<dbReference type="InterPro" id="IPR003593">
    <property type="entry name" value="AAA+_ATPase"/>
</dbReference>
<dbReference type="PRINTS" id="PR01868">
    <property type="entry name" value="ABCEFAMILY"/>
</dbReference>
<gene>
    <name evidence="5" type="ORF">JW744_03450</name>
</gene>
<dbReference type="PROSITE" id="PS00198">
    <property type="entry name" value="4FE4S_FER_1"/>
    <property type="match status" value="1"/>
</dbReference>
<dbReference type="PROSITE" id="PS00211">
    <property type="entry name" value="ABC_TRANSPORTER_1"/>
    <property type="match status" value="2"/>
</dbReference>
<dbReference type="SMART" id="SM00382">
    <property type="entry name" value="AAA"/>
    <property type="match status" value="2"/>
</dbReference>
<evidence type="ECO:0000259" key="3">
    <source>
        <dbReference type="PROSITE" id="PS50893"/>
    </source>
</evidence>
<proteinExistence type="predicted"/>
<dbReference type="NCBIfam" id="NF009945">
    <property type="entry name" value="PRK13409.1"/>
    <property type="match status" value="1"/>
</dbReference>
<dbReference type="InterPro" id="IPR017896">
    <property type="entry name" value="4Fe4S_Fe-S-bd"/>
</dbReference>
<dbReference type="SUPFAM" id="SSF54862">
    <property type="entry name" value="4Fe-4S ferredoxins"/>
    <property type="match status" value="1"/>
</dbReference>